<keyword evidence="10" id="KW-1185">Reference proteome</keyword>
<keyword evidence="4 7" id="KW-1133">Transmembrane helix</keyword>
<dbReference type="Proteomes" id="UP000305233">
    <property type="component" value="Unassembled WGS sequence"/>
</dbReference>
<sequence length="490" mass="50229">MVPARSRGNDGDMSSPSPGGPPRNQEPATTNQGPAPDSSSFYRWIRDLGIARTQDRWVGGVAGGIARRTGLDLALVRGLIVVLVIFGGVGVLLYGIAWALLPEPDGRIHVEQAGRGSWTTGLTGATVLVALGLLRPGLPVLGDGGSDLLWALFWIGAVVLVVYWIINRSGGDTPPPGMRGQDARPQAHDDAVPGDEPVGPQDDLVPTHAPPYRPYQPGQSPWAGSSFSYAGDSYQQPLPAREPMTPPRALRPSGSTTALLIGGSLILAALVLALDYTGVLGLTDPLVVGLAAGTTVLALGIIGLGVRGRSSGLVGFTAALAIVGALVASFTPVGGTWAMAQESTVRPTTPGVAAGGYGSIAADTTIDLTELPQLSEDLLVPVDSLVSDVTVLVPQDVPVEVRGRMPLGSVDTRSTGSDAAARTFEGGVLDVDRDELTPGATGPAIILELGGALSDVTVVTVVTETDDPERTDPAPIDPAPTDPAPTGDTP</sequence>
<feature type="region of interest" description="Disordered" evidence="6">
    <location>
        <begin position="174"/>
        <end position="222"/>
    </location>
</feature>
<dbReference type="EMBL" id="SSWH01000006">
    <property type="protein sequence ID" value="THJ66450.1"/>
    <property type="molecule type" value="Genomic_DNA"/>
</dbReference>
<evidence type="ECO:0000313" key="10">
    <source>
        <dbReference type="Proteomes" id="UP000305233"/>
    </source>
</evidence>
<evidence type="ECO:0000256" key="4">
    <source>
        <dbReference type="ARBA" id="ARBA00022989"/>
    </source>
</evidence>
<evidence type="ECO:0000256" key="2">
    <source>
        <dbReference type="ARBA" id="ARBA00022475"/>
    </source>
</evidence>
<dbReference type="PANTHER" id="PTHR33885:SF3">
    <property type="entry name" value="PHAGE SHOCK PROTEIN C"/>
    <property type="match status" value="1"/>
</dbReference>
<organism evidence="9 10">
    <name type="scientific">Arthrobacter echini</name>
    <dbReference type="NCBI Taxonomy" id="1529066"/>
    <lineage>
        <taxon>Bacteria</taxon>
        <taxon>Bacillati</taxon>
        <taxon>Actinomycetota</taxon>
        <taxon>Actinomycetes</taxon>
        <taxon>Micrococcales</taxon>
        <taxon>Micrococcaceae</taxon>
        <taxon>Arthrobacter</taxon>
    </lineage>
</organism>
<protein>
    <submittedName>
        <fullName evidence="9">PspC domain-containing protein</fullName>
    </submittedName>
</protein>
<dbReference type="PANTHER" id="PTHR33885">
    <property type="entry name" value="PHAGE SHOCK PROTEIN C"/>
    <property type="match status" value="1"/>
</dbReference>
<reference evidence="9 10" key="1">
    <citation type="submission" date="2019-04" db="EMBL/GenBank/DDBJ databases">
        <authorList>
            <person name="Liu Q."/>
            <person name="Xin Y.-H."/>
        </authorList>
    </citation>
    <scope>NUCLEOTIDE SEQUENCE [LARGE SCALE GENOMIC DNA]</scope>
    <source>
        <strain evidence="9 10">AM23</strain>
    </source>
</reference>
<dbReference type="Pfam" id="PF04024">
    <property type="entry name" value="PspC"/>
    <property type="match status" value="1"/>
</dbReference>
<keyword evidence="3 7" id="KW-0812">Transmembrane</keyword>
<feature type="domain" description="Phage shock protein PspC N-terminal" evidence="8">
    <location>
        <begin position="53"/>
        <end position="103"/>
    </location>
</feature>
<feature type="transmembrane region" description="Helical" evidence="7">
    <location>
        <begin position="257"/>
        <end position="274"/>
    </location>
</feature>
<name>A0A4S5E4V3_9MICC</name>
<feature type="region of interest" description="Disordered" evidence="6">
    <location>
        <begin position="1"/>
        <end position="38"/>
    </location>
</feature>
<gene>
    <name evidence="9" type="ORF">E8P82_08265</name>
</gene>
<evidence type="ECO:0000256" key="6">
    <source>
        <dbReference type="SAM" id="MobiDB-lite"/>
    </source>
</evidence>
<dbReference type="InterPro" id="IPR007168">
    <property type="entry name" value="Phageshock_PspC_N"/>
</dbReference>
<comment type="caution">
    <text evidence="9">The sequence shown here is derived from an EMBL/GenBank/DDBJ whole genome shotgun (WGS) entry which is preliminary data.</text>
</comment>
<evidence type="ECO:0000256" key="3">
    <source>
        <dbReference type="ARBA" id="ARBA00022692"/>
    </source>
</evidence>
<evidence type="ECO:0000313" key="9">
    <source>
        <dbReference type="EMBL" id="THJ66450.1"/>
    </source>
</evidence>
<feature type="region of interest" description="Disordered" evidence="6">
    <location>
        <begin position="465"/>
        <end position="490"/>
    </location>
</feature>
<feature type="transmembrane region" description="Helical" evidence="7">
    <location>
        <begin position="286"/>
        <end position="306"/>
    </location>
</feature>
<proteinExistence type="predicted"/>
<dbReference type="InterPro" id="IPR052027">
    <property type="entry name" value="PspC"/>
</dbReference>
<evidence type="ECO:0000256" key="5">
    <source>
        <dbReference type="ARBA" id="ARBA00023136"/>
    </source>
</evidence>
<feature type="compositionally biased region" description="Polar residues" evidence="6">
    <location>
        <begin position="26"/>
        <end position="38"/>
    </location>
</feature>
<evidence type="ECO:0000256" key="1">
    <source>
        <dbReference type="ARBA" id="ARBA00004162"/>
    </source>
</evidence>
<feature type="compositionally biased region" description="Basic and acidic residues" evidence="6">
    <location>
        <begin position="181"/>
        <end position="191"/>
    </location>
</feature>
<evidence type="ECO:0000259" key="8">
    <source>
        <dbReference type="Pfam" id="PF04024"/>
    </source>
</evidence>
<feature type="transmembrane region" description="Helical" evidence="7">
    <location>
        <begin position="313"/>
        <end position="340"/>
    </location>
</feature>
<dbReference type="OrthoDB" id="7359894at2"/>
<keyword evidence="5 7" id="KW-0472">Membrane</keyword>
<dbReference type="AlphaFoldDB" id="A0A4S5E4V3"/>
<comment type="subcellular location">
    <subcellularLocation>
        <location evidence="1">Cell membrane</location>
        <topology evidence="1">Single-pass membrane protein</topology>
    </subcellularLocation>
</comment>
<feature type="transmembrane region" description="Helical" evidence="7">
    <location>
        <begin position="148"/>
        <end position="166"/>
    </location>
</feature>
<feature type="transmembrane region" description="Helical" evidence="7">
    <location>
        <begin position="79"/>
        <end position="101"/>
    </location>
</feature>
<evidence type="ECO:0000256" key="7">
    <source>
        <dbReference type="SAM" id="Phobius"/>
    </source>
</evidence>
<accession>A0A4S5E4V3</accession>
<keyword evidence="2" id="KW-1003">Cell membrane</keyword>
<dbReference type="GO" id="GO:0005886">
    <property type="term" value="C:plasma membrane"/>
    <property type="evidence" value="ECO:0007669"/>
    <property type="project" value="UniProtKB-SubCell"/>
</dbReference>